<evidence type="ECO:0000313" key="2">
    <source>
        <dbReference type="Proteomes" id="UP001229421"/>
    </source>
</evidence>
<evidence type="ECO:0000313" key="1">
    <source>
        <dbReference type="EMBL" id="KAK1431712.1"/>
    </source>
</evidence>
<proteinExistence type="predicted"/>
<keyword evidence="2" id="KW-1185">Reference proteome</keyword>
<sequence>MGKLSARLEASLLVRRMLLSESLTARLLRTTKNLSAGSKELSAGSKKLSAGSKKLLAGTTRIWRGCNIYTQDIVYCPNKSESNLKGSGALGSKLPLDQCTFHSWQPAAPQILWDIFECLLWKQVSNYCSVTVHVPDSWLPAAGFRLPNHVVI</sequence>
<organism evidence="1 2">
    <name type="scientific">Tagetes erecta</name>
    <name type="common">African marigold</name>
    <dbReference type="NCBI Taxonomy" id="13708"/>
    <lineage>
        <taxon>Eukaryota</taxon>
        <taxon>Viridiplantae</taxon>
        <taxon>Streptophyta</taxon>
        <taxon>Embryophyta</taxon>
        <taxon>Tracheophyta</taxon>
        <taxon>Spermatophyta</taxon>
        <taxon>Magnoliopsida</taxon>
        <taxon>eudicotyledons</taxon>
        <taxon>Gunneridae</taxon>
        <taxon>Pentapetalae</taxon>
        <taxon>asterids</taxon>
        <taxon>campanulids</taxon>
        <taxon>Asterales</taxon>
        <taxon>Asteraceae</taxon>
        <taxon>Asteroideae</taxon>
        <taxon>Heliantheae alliance</taxon>
        <taxon>Tageteae</taxon>
        <taxon>Tagetes</taxon>
    </lineage>
</organism>
<dbReference type="Proteomes" id="UP001229421">
    <property type="component" value="Unassembled WGS sequence"/>
</dbReference>
<reference evidence="1" key="1">
    <citation type="journal article" date="2023" name="bioRxiv">
        <title>Improved chromosome-level genome assembly for marigold (Tagetes erecta).</title>
        <authorList>
            <person name="Jiang F."/>
            <person name="Yuan L."/>
            <person name="Wang S."/>
            <person name="Wang H."/>
            <person name="Xu D."/>
            <person name="Wang A."/>
            <person name="Fan W."/>
        </authorList>
    </citation>
    <scope>NUCLEOTIDE SEQUENCE</scope>
    <source>
        <strain evidence="1">WSJ</strain>
        <tissue evidence="1">Leaf</tissue>
    </source>
</reference>
<dbReference type="AlphaFoldDB" id="A0AAD8L4C3"/>
<dbReference type="EMBL" id="JAUHHV010000002">
    <property type="protein sequence ID" value="KAK1431712.1"/>
    <property type="molecule type" value="Genomic_DNA"/>
</dbReference>
<name>A0AAD8L4C3_TARER</name>
<comment type="caution">
    <text evidence="1">The sequence shown here is derived from an EMBL/GenBank/DDBJ whole genome shotgun (WGS) entry which is preliminary data.</text>
</comment>
<gene>
    <name evidence="1" type="ORF">QVD17_08279</name>
</gene>
<protein>
    <submittedName>
        <fullName evidence="1">Uncharacterized protein</fullName>
    </submittedName>
</protein>
<accession>A0AAD8L4C3</accession>